<reference evidence="4" key="1">
    <citation type="journal article" date="2006" name="Nature">
        <title>Deciphering the evolution and metabolism of an anammox bacterium from a community genome.</title>
        <authorList>
            <person name="Strous M."/>
            <person name="Pelletier E."/>
            <person name="Mangenot S."/>
            <person name="Rattei T."/>
            <person name="Lehner A."/>
            <person name="Taylor M.W."/>
            <person name="Horn M."/>
            <person name="Daims H."/>
            <person name="Bartol-Mavel D."/>
            <person name="Wincker P."/>
            <person name="Barbe V."/>
            <person name="Fonknechten N."/>
            <person name="Vallenet D."/>
            <person name="Segurens B."/>
            <person name="Schenowitz-Truong C."/>
            <person name="Medigue C."/>
            <person name="Collingro A."/>
            <person name="Snel B."/>
            <person name="Dutilh B.E."/>
            <person name="OpDenCamp H.J.M."/>
            <person name="vanDerDrift C."/>
            <person name="Cirpus I."/>
            <person name="vanDePas-Schoonen K.T."/>
            <person name="Harhangi H.R."/>
            <person name="vanNiftrik L."/>
            <person name="Schmid M."/>
            <person name="Keltjens J."/>
            <person name="vanDeVossenberg J."/>
            <person name="Kartal B."/>
            <person name="Meier H."/>
            <person name="Frishman D."/>
            <person name="Huynen M.A."/>
            <person name="Mewes H."/>
            <person name="Weissenbach J."/>
            <person name="Jetten M.S.M."/>
            <person name="Wagner M."/>
            <person name="LePaslier D."/>
        </authorList>
    </citation>
    <scope>NUCLEOTIDE SEQUENCE</scope>
</reference>
<accession>Q1PVG6</accession>
<comment type="similarity">
    <text evidence="2">Belongs to the terpene cyclase/mutase family.</text>
</comment>
<dbReference type="Pfam" id="PF13249">
    <property type="entry name" value="SQHop_cyclase_N"/>
    <property type="match status" value="1"/>
</dbReference>
<dbReference type="InterPro" id="IPR008930">
    <property type="entry name" value="Terpenoid_cyclase/PrenylTrfase"/>
</dbReference>
<organism evidence="4">
    <name type="scientific">Kuenenia stuttgartiensis</name>
    <dbReference type="NCBI Taxonomy" id="174633"/>
    <lineage>
        <taxon>Bacteria</taxon>
        <taxon>Pseudomonadati</taxon>
        <taxon>Planctomycetota</taxon>
        <taxon>Candidatus Brocadiia</taxon>
        <taxon>Candidatus Brocadiales</taxon>
        <taxon>Candidatus Brocadiaceae</taxon>
        <taxon>Candidatus Kuenenia</taxon>
    </lineage>
</organism>
<feature type="domain" description="Squalene cyclase N-terminal" evidence="3">
    <location>
        <begin position="66"/>
        <end position="199"/>
    </location>
</feature>
<evidence type="ECO:0000256" key="2">
    <source>
        <dbReference type="ARBA" id="ARBA00009755"/>
    </source>
</evidence>
<keyword evidence="4" id="KW-0413">Isomerase</keyword>
<dbReference type="AlphaFoldDB" id="Q1PVG6"/>
<dbReference type="InterPro" id="IPR018333">
    <property type="entry name" value="Squalene_cyclase"/>
</dbReference>
<dbReference type="GO" id="GO:0016866">
    <property type="term" value="F:intramolecular transferase activity"/>
    <property type="evidence" value="ECO:0007669"/>
    <property type="project" value="InterPro"/>
</dbReference>
<evidence type="ECO:0000256" key="1">
    <source>
        <dbReference type="ARBA" id="ARBA00004999"/>
    </source>
</evidence>
<evidence type="ECO:0000259" key="3">
    <source>
        <dbReference type="Pfam" id="PF13249"/>
    </source>
</evidence>
<reference evidence="4" key="2">
    <citation type="submission" date="2006-01" db="EMBL/GenBank/DDBJ databases">
        <authorList>
            <person name="Genoscope"/>
        </authorList>
    </citation>
    <scope>NUCLEOTIDE SEQUENCE</scope>
</reference>
<dbReference type="PANTHER" id="PTHR11764:SF20">
    <property type="entry name" value="LANOSTEROL SYNTHASE"/>
    <property type="match status" value="1"/>
</dbReference>
<dbReference type="SUPFAM" id="SSF48239">
    <property type="entry name" value="Terpenoid cyclases/Protein prenyltransferases"/>
    <property type="match status" value="1"/>
</dbReference>
<name>Q1PVG6_KUEST</name>
<dbReference type="EMBL" id="CT573073">
    <property type="protein sequence ID" value="CAJ71216.1"/>
    <property type="molecule type" value="Genomic_DNA"/>
</dbReference>
<dbReference type="EC" id="5.4.99.-" evidence="4"/>
<dbReference type="UniPathway" id="UPA00337"/>
<dbReference type="Gene3D" id="1.50.10.20">
    <property type="match status" value="1"/>
</dbReference>
<dbReference type="GO" id="GO:0016104">
    <property type="term" value="P:triterpenoid biosynthetic process"/>
    <property type="evidence" value="ECO:0007669"/>
    <property type="project" value="InterPro"/>
</dbReference>
<gene>
    <name evidence="4" type="primary">shc</name>
    <name evidence="4" type="ORF">kustc0471</name>
</gene>
<comment type="pathway">
    <text evidence="1">Secondary metabolite biosynthesis; hopanoid biosynthesis.</text>
</comment>
<dbReference type="PANTHER" id="PTHR11764">
    <property type="entry name" value="TERPENE CYCLASE/MUTASE FAMILY MEMBER"/>
    <property type="match status" value="1"/>
</dbReference>
<evidence type="ECO:0000313" key="4">
    <source>
        <dbReference type="EMBL" id="CAJ71216.1"/>
    </source>
</evidence>
<proteinExistence type="inferred from homology"/>
<dbReference type="GO" id="GO:0005811">
    <property type="term" value="C:lipid droplet"/>
    <property type="evidence" value="ECO:0007669"/>
    <property type="project" value="InterPro"/>
</dbReference>
<protein>
    <submittedName>
        <fullName evidence="4">Strongly similar to squalene-hopene cyclase (N-terminus)</fullName>
        <ecNumber evidence="4">5.4.99.-</ecNumber>
    </submittedName>
</protein>
<sequence length="201" mass="22751">MRNFLLNLLERFETTVHKFNGNGNGNGNGKHPIPELIKHELSLENTYFRTTASTTQKTENPLDDSIDRAQRYLINQQNITDGHWVGILEADTTLTSEYIMLMHFLNRVDYEKQGKAVAFLLKQQLTDGGWNIYYGGASEISASVKAYFALKLAGYSENESFMKKAKECILGMGGIMNANCFTKIYLAMFGQVDWQAVPAFR</sequence>
<dbReference type="InterPro" id="IPR032697">
    <property type="entry name" value="SQ_cyclase_N"/>
</dbReference>